<name>A0ABR1PYD2_9PEZI</name>
<gene>
    <name evidence="3" type="ORF">PG986_011737</name>
</gene>
<keyword evidence="2" id="KW-0812">Transmembrane</keyword>
<proteinExistence type="predicted"/>
<evidence type="ECO:0000256" key="1">
    <source>
        <dbReference type="SAM" id="MobiDB-lite"/>
    </source>
</evidence>
<feature type="transmembrane region" description="Helical" evidence="2">
    <location>
        <begin position="77"/>
        <end position="99"/>
    </location>
</feature>
<feature type="transmembrane region" description="Helical" evidence="2">
    <location>
        <begin position="12"/>
        <end position="30"/>
    </location>
</feature>
<dbReference type="Proteomes" id="UP001391051">
    <property type="component" value="Unassembled WGS sequence"/>
</dbReference>
<keyword evidence="2" id="KW-0472">Membrane</keyword>
<evidence type="ECO:0000313" key="4">
    <source>
        <dbReference type="Proteomes" id="UP001391051"/>
    </source>
</evidence>
<dbReference type="EMBL" id="JAQQWE010000008">
    <property type="protein sequence ID" value="KAK7942624.1"/>
    <property type="molecule type" value="Genomic_DNA"/>
</dbReference>
<dbReference type="PANTHER" id="PTHR35179:SF1">
    <property type="entry name" value="INTEGRAL MEMBRANE PROTEIN"/>
    <property type="match status" value="1"/>
</dbReference>
<dbReference type="PANTHER" id="PTHR35179">
    <property type="entry name" value="PROTEIN CBG02620"/>
    <property type="match status" value="1"/>
</dbReference>
<feature type="region of interest" description="Disordered" evidence="1">
    <location>
        <begin position="253"/>
        <end position="279"/>
    </location>
</feature>
<feature type="compositionally biased region" description="Polar residues" evidence="1">
    <location>
        <begin position="253"/>
        <end position="278"/>
    </location>
</feature>
<feature type="transmembrane region" description="Helical" evidence="2">
    <location>
        <begin position="42"/>
        <end position="65"/>
    </location>
</feature>
<reference evidence="3 4" key="1">
    <citation type="submission" date="2023-01" db="EMBL/GenBank/DDBJ databases">
        <title>Analysis of 21 Apiospora genomes using comparative genomics revels a genus with tremendous synthesis potential of carbohydrate active enzymes and secondary metabolites.</title>
        <authorList>
            <person name="Sorensen T."/>
        </authorList>
    </citation>
    <scope>NUCLEOTIDE SEQUENCE [LARGE SCALE GENOMIC DNA]</scope>
    <source>
        <strain evidence="3 4">CBS 24483</strain>
    </source>
</reference>
<organism evidence="3 4">
    <name type="scientific">Apiospora aurea</name>
    <dbReference type="NCBI Taxonomy" id="335848"/>
    <lineage>
        <taxon>Eukaryota</taxon>
        <taxon>Fungi</taxon>
        <taxon>Dikarya</taxon>
        <taxon>Ascomycota</taxon>
        <taxon>Pezizomycotina</taxon>
        <taxon>Sordariomycetes</taxon>
        <taxon>Xylariomycetidae</taxon>
        <taxon>Amphisphaeriales</taxon>
        <taxon>Apiosporaceae</taxon>
        <taxon>Apiospora</taxon>
    </lineage>
</organism>
<feature type="transmembrane region" description="Helical" evidence="2">
    <location>
        <begin position="111"/>
        <end position="133"/>
    </location>
</feature>
<keyword evidence="2" id="KW-1133">Transmembrane helix</keyword>
<evidence type="ECO:0000256" key="2">
    <source>
        <dbReference type="SAM" id="Phobius"/>
    </source>
</evidence>
<evidence type="ECO:0000313" key="3">
    <source>
        <dbReference type="EMBL" id="KAK7942624.1"/>
    </source>
</evidence>
<evidence type="ECO:0008006" key="5">
    <source>
        <dbReference type="Google" id="ProtNLM"/>
    </source>
</evidence>
<accession>A0ABR1PYD2</accession>
<protein>
    <recommendedName>
        <fullName evidence="5">Transmembrane protein</fullName>
    </recommendedName>
</protein>
<feature type="transmembrane region" description="Helical" evidence="2">
    <location>
        <begin position="191"/>
        <end position="214"/>
    </location>
</feature>
<feature type="compositionally biased region" description="Basic and acidic residues" evidence="1">
    <location>
        <begin position="356"/>
        <end position="367"/>
    </location>
</feature>
<dbReference type="GeneID" id="92081021"/>
<dbReference type="RefSeq" id="XP_066694655.1">
    <property type="nucleotide sequence ID" value="XM_066847959.1"/>
</dbReference>
<keyword evidence="4" id="KW-1185">Reference proteome</keyword>
<feature type="compositionally biased region" description="Gly residues" evidence="1">
    <location>
        <begin position="305"/>
        <end position="321"/>
    </location>
</feature>
<sequence>MAATKTDFQVASLAAGFSLGFGFLTAWEAIKQTKRNKNPARSAYIYMVWAEIAVNIAIAVLGWLFLDGILKPTVPVLFFILFCWVFEIQLLMQIIINRIAVIAESQATVRLIKYGTVIIITLINISVFVIWIPSHLDPPVNDFFVLANKYYDPISKVLILIVDAALNWYFVKSVKERLVEQHGLVKYAPLVGFNTKLLIVSILMDAFLIGLMFLPNPVVFIQFHPVTYLTKLNIEMSVANLIARLARGGNNSDQFHSSSYNNTGPRTQQQRNNPQFGNEQDLALKSFTKSRIRSEPADDDSDNGVGIGGGGGGGGGGGITPMGGIHKRLEYEVTIHQNPSPGGGGSTKPSSSSHSDSFELTKDDEMALTKYAGHPRSPRM</sequence>
<feature type="transmembrane region" description="Helical" evidence="2">
    <location>
        <begin position="153"/>
        <end position="171"/>
    </location>
</feature>
<comment type="caution">
    <text evidence="3">The sequence shown here is derived from an EMBL/GenBank/DDBJ whole genome shotgun (WGS) entry which is preliminary data.</text>
</comment>
<feature type="region of interest" description="Disordered" evidence="1">
    <location>
        <begin position="292"/>
        <end position="380"/>
    </location>
</feature>